<organism evidence="1">
    <name type="scientific">Arundo donax</name>
    <name type="common">Giant reed</name>
    <name type="synonym">Donax arundinaceus</name>
    <dbReference type="NCBI Taxonomy" id="35708"/>
    <lineage>
        <taxon>Eukaryota</taxon>
        <taxon>Viridiplantae</taxon>
        <taxon>Streptophyta</taxon>
        <taxon>Embryophyta</taxon>
        <taxon>Tracheophyta</taxon>
        <taxon>Spermatophyta</taxon>
        <taxon>Magnoliopsida</taxon>
        <taxon>Liliopsida</taxon>
        <taxon>Poales</taxon>
        <taxon>Poaceae</taxon>
        <taxon>PACMAD clade</taxon>
        <taxon>Arundinoideae</taxon>
        <taxon>Arundineae</taxon>
        <taxon>Arundo</taxon>
    </lineage>
</organism>
<evidence type="ECO:0000313" key="1">
    <source>
        <dbReference type="EMBL" id="JAE24974.1"/>
    </source>
</evidence>
<accession>A0A0A9GNH1</accession>
<sequence length="41" mass="4857">MACLTLLEKGTLCRIMKRSETIELYQQFVDIILHRFLITKS</sequence>
<dbReference type="EMBL" id="GBRH01172922">
    <property type="protein sequence ID" value="JAE24974.1"/>
    <property type="molecule type" value="Transcribed_RNA"/>
</dbReference>
<proteinExistence type="predicted"/>
<name>A0A0A9GNH1_ARUDO</name>
<reference evidence="1" key="1">
    <citation type="submission" date="2014-09" db="EMBL/GenBank/DDBJ databases">
        <authorList>
            <person name="Magalhaes I.L.F."/>
            <person name="Oliveira U."/>
            <person name="Santos F.R."/>
            <person name="Vidigal T.H.D.A."/>
            <person name="Brescovit A.D."/>
            <person name="Santos A.J."/>
        </authorList>
    </citation>
    <scope>NUCLEOTIDE SEQUENCE</scope>
    <source>
        <tissue evidence="1">Shoot tissue taken approximately 20 cm above the soil surface</tissue>
    </source>
</reference>
<dbReference type="AlphaFoldDB" id="A0A0A9GNH1"/>
<reference evidence="1" key="2">
    <citation type="journal article" date="2015" name="Data Brief">
        <title>Shoot transcriptome of the giant reed, Arundo donax.</title>
        <authorList>
            <person name="Barrero R.A."/>
            <person name="Guerrero F.D."/>
            <person name="Moolhuijzen P."/>
            <person name="Goolsby J.A."/>
            <person name="Tidwell J."/>
            <person name="Bellgard S.E."/>
            <person name="Bellgard M.I."/>
        </authorList>
    </citation>
    <scope>NUCLEOTIDE SEQUENCE</scope>
    <source>
        <tissue evidence="1">Shoot tissue taken approximately 20 cm above the soil surface</tissue>
    </source>
</reference>
<protein>
    <submittedName>
        <fullName evidence="1">Uncharacterized protein</fullName>
    </submittedName>
</protein>